<comment type="subcellular location">
    <subcellularLocation>
        <location evidence="1 7">Cell membrane</location>
        <topology evidence="1 7">Multi-pass membrane protein</topology>
    </subcellularLocation>
</comment>
<comment type="similarity">
    <text evidence="7">Belongs to the binding-protein-dependent transport system permease family.</text>
</comment>
<keyword evidence="4 7" id="KW-0812">Transmembrane</keyword>
<accession>A0A329MKF5</accession>
<organism evidence="9 10">
    <name type="scientific">Paenibacillus contaminans</name>
    <dbReference type="NCBI Taxonomy" id="450362"/>
    <lineage>
        <taxon>Bacteria</taxon>
        <taxon>Bacillati</taxon>
        <taxon>Bacillota</taxon>
        <taxon>Bacilli</taxon>
        <taxon>Bacillales</taxon>
        <taxon>Paenibacillaceae</taxon>
        <taxon>Paenibacillus</taxon>
    </lineage>
</organism>
<dbReference type="Pfam" id="PF00528">
    <property type="entry name" value="BPD_transp_1"/>
    <property type="match status" value="1"/>
</dbReference>
<dbReference type="EMBL" id="QMFB01000008">
    <property type="protein sequence ID" value="RAV20284.1"/>
    <property type="molecule type" value="Genomic_DNA"/>
</dbReference>
<dbReference type="RefSeq" id="WP_113031679.1">
    <property type="nucleotide sequence ID" value="NZ_QMFB01000008.1"/>
</dbReference>
<evidence type="ECO:0000259" key="8">
    <source>
        <dbReference type="PROSITE" id="PS50928"/>
    </source>
</evidence>
<feature type="transmembrane region" description="Helical" evidence="7">
    <location>
        <begin position="16"/>
        <end position="39"/>
    </location>
</feature>
<evidence type="ECO:0000256" key="6">
    <source>
        <dbReference type="ARBA" id="ARBA00023136"/>
    </source>
</evidence>
<dbReference type="CDD" id="cd06261">
    <property type="entry name" value="TM_PBP2"/>
    <property type="match status" value="1"/>
</dbReference>
<evidence type="ECO:0000256" key="4">
    <source>
        <dbReference type="ARBA" id="ARBA00022692"/>
    </source>
</evidence>
<dbReference type="PANTHER" id="PTHR43744:SF9">
    <property type="entry name" value="POLYGALACTURONAN_RHAMNOGALACTURONAN TRANSPORT SYSTEM PERMEASE PROTEIN YTCP"/>
    <property type="match status" value="1"/>
</dbReference>
<reference evidence="9 10" key="1">
    <citation type="journal article" date="2009" name="Int. J. Syst. Evol. Microbiol.">
        <title>Paenibacillus contaminans sp. nov., isolated from a contaminated laboratory plate.</title>
        <authorList>
            <person name="Chou J.H."/>
            <person name="Lee J.H."/>
            <person name="Lin M.C."/>
            <person name="Chang P.S."/>
            <person name="Arun A.B."/>
            <person name="Young C.C."/>
            <person name="Chen W.M."/>
        </authorList>
    </citation>
    <scope>NUCLEOTIDE SEQUENCE [LARGE SCALE GENOMIC DNA]</scope>
    <source>
        <strain evidence="9 10">CKOBP-6</strain>
    </source>
</reference>
<dbReference type="GO" id="GO:0005886">
    <property type="term" value="C:plasma membrane"/>
    <property type="evidence" value="ECO:0007669"/>
    <property type="project" value="UniProtKB-SubCell"/>
</dbReference>
<sequence length="295" mass="32433">MSFAIHKTKADRVVDAVLYVSMALFCLATLFPLYFVFIMSVTPFTEVMRNGGFVIWPGKLTFEAFETIFGSKVVPRALQVSVFVTIVGTALNLLITMFLAYPLSKKSLPGRHAILLALVFTMLFSGGLIPTYLTVRATGLMNTLWALIIPGLVSTFNVLIMKTYFESLPAEVEEAAKVDGCGDLRTLFRIVMPLSMPIIATLGLFYGVGHWNAYFGGIMYLTDSSLYPIQVVLRNMIQSPSVSQELGVLQTTVQQLPPETIKMATVVVAVAPILAVYPFLQKYFVKGMMIGAIKG</sequence>
<keyword evidence="6 7" id="KW-0472">Membrane</keyword>
<evidence type="ECO:0000256" key="2">
    <source>
        <dbReference type="ARBA" id="ARBA00022448"/>
    </source>
</evidence>
<dbReference type="Gene3D" id="1.10.3720.10">
    <property type="entry name" value="MetI-like"/>
    <property type="match status" value="1"/>
</dbReference>
<keyword evidence="3" id="KW-1003">Cell membrane</keyword>
<feature type="transmembrane region" description="Helical" evidence="7">
    <location>
        <begin position="113"/>
        <end position="133"/>
    </location>
</feature>
<dbReference type="OrthoDB" id="9810086at2"/>
<evidence type="ECO:0000256" key="7">
    <source>
        <dbReference type="RuleBase" id="RU363032"/>
    </source>
</evidence>
<dbReference type="Proteomes" id="UP000250369">
    <property type="component" value="Unassembled WGS sequence"/>
</dbReference>
<feature type="transmembrane region" description="Helical" evidence="7">
    <location>
        <begin position="80"/>
        <end position="101"/>
    </location>
</feature>
<keyword evidence="2 7" id="KW-0813">Transport</keyword>
<gene>
    <name evidence="9" type="ORF">DQG23_15005</name>
</gene>
<evidence type="ECO:0000313" key="9">
    <source>
        <dbReference type="EMBL" id="RAV20284.1"/>
    </source>
</evidence>
<protein>
    <submittedName>
        <fullName evidence="9">ABC transporter permease</fullName>
    </submittedName>
</protein>
<keyword evidence="5 7" id="KW-1133">Transmembrane helix</keyword>
<feature type="transmembrane region" description="Helical" evidence="7">
    <location>
        <begin position="145"/>
        <end position="165"/>
    </location>
</feature>
<comment type="caution">
    <text evidence="9">The sequence shown here is derived from an EMBL/GenBank/DDBJ whole genome shotgun (WGS) entry which is preliminary data.</text>
</comment>
<dbReference type="InterPro" id="IPR000515">
    <property type="entry name" value="MetI-like"/>
</dbReference>
<dbReference type="PROSITE" id="PS50928">
    <property type="entry name" value="ABC_TM1"/>
    <property type="match status" value="1"/>
</dbReference>
<dbReference type="SUPFAM" id="SSF161098">
    <property type="entry name" value="MetI-like"/>
    <property type="match status" value="1"/>
</dbReference>
<feature type="transmembrane region" description="Helical" evidence="7">
    <location>
        <begin position="186"/>
        <end position="206"/>
    </location>
</feature>
<evidence type="ECO:0000256" key="3">
    <source>
        <dbReference type="ARBA" id="ARBA00022475"/>
    </source>
</evidence>
<evidence type="ECO:0000313" key="10">
    <source>
        <dbReference type="Proteomes" id="UP000250369"/>
    </source>
</evidence>
<dbReference type="PANTHER" id="PTHR43744">
    <property type="entry name" value="ABC TRANSPORTER PERMEASE PROTEIN MG189-RELATED-RELATED"/>
    <property type="match status" value="1"/>
</dbReference>
<dbReference type="GO" id="GO:0055085">
    <property type="term" value="P:transmembrane transport"/>
    <property type="evidence" value="ECO:0007669"/>
    <property type="project" value="InterPro"/>
</dbReference>
<feature type="transmembrane region" description="Helical" evidence="7">
    <location>
        <begin position="261"/>
        <end position="280"/>
    </location>
</feature>
<feature type="domain" description="ABC transmembrane type-1" evidence="8">
    <location>
        <begin position="78"/>
        <end position="280"/>
    </location>
</feature>
<dbReference type="InterPro" id="IPR035906">
    <property type="entry name" value="MetI-like_sf"/>
</dbReference>
<evidence type="ECO:0000256" key="5">
    <source>
        <dbReference type="ARBA" id="ARBA00022989"/>
    </source>
</evidence>
<keyword evidence="10" id="KW-1185">Reference proteome</keyword>
<evidence type="ECO:0000256" key="1">
    <source>
        <dbReference type="ARBA" id="ARBA00004651"/>
    </source>
</evidence>
<name>A0A329MKF5_9BACL</name>
<proteinExistence type="inferred from homology"/>
<dbReference type="AlphaFoldDB" id="A0A329MKF5"/>